<name>A0A9P8BNM2_9FUNG</name>
<sequence length="211" mass="22386">MKVTPVATPVTTTTATTASLKPSPVVMTTQHPTVQSSKTSAAQSSTSEPYPITILSSRRSKSGASSSWTPLLSPTADMKMAPSISSNPSTVEDNTPVASSSIVRKPVGATVPSIGFHDIAGLGHRRAGKLGLGDRVLMTTFPCEIISVSLVRRSSLSVALIFSAVRRTRKIDCLDEHLKAGMLNALRLMKTVIVYVIHTMGKTKVHAFESV</sequence>
<accession>A0A9P8BNM2</accession>
<comment type="caution">
    <text evidence="2">The sequence shown here is derived from an EMBL/GenBank/DDBJ whole genome shotgun (WGS) entry which is preliminary data.</text>
</comment>
<proteinExistence type="predicted"/>
<dbReference type="EMBL" id="JAHRHY010000021">
    <property type="protein sequence ID" value="KAG9061976.1"/>
    <property type="molecule type" value="Genomic_DNA"/>
</dbReference>
<evidence type="ECO:0000313" key="2">
    <source>
        <dbReference type="EMBL" id="KAG9061976.1"/>
    </source>
</evidence>
<dbReference type="AlphaFoldDB" id="A0A9P8BNM2"/>
<reference evidence="2" key="1">
    <citation type="submission" date="2021-06" db="EMBL/GenBank/DDBJ databases">
        <title>Genome Sequence of Mortierella hyaline Strain SCG-10, a Cold-Adapted, Nitrate-Reducing Fungus Isolated from Soil in Minnesota, USA.</title>
        <authorList>
            <person name="Aldossari N."/>
        </authorList>
    </citation>
    <scope>NUCLEOTIDE SEQUENCE</scope>
    <source>
        <strain evidence="2">SCG-10</strain>
    </source>
</reference>
<protein>
    <submittedName>
        <fullName evidence="2">Uncharacterized protein</fullName>
    </submittedName>
</protein>
<evidence type="ECO:0000313" key="3">
    <source>
        <dbReference type="Proteomes" id="UP000707451"/>
    </source>
</evidence>
<gene>
    <name evidence="2" type="ORF">KI688_006693</name>
</gene>
<feature type="region of interest" description="Disordered" evidence="1">
    <location>
        <begin position="21"/>
        <end position="73"/>
    </location>
</feature>
<dbReference type="Proteomes" id="UP000707451">
    <property type="component" value="Unassembled WGS sequence"/>
</dbReference>
<organism evidence="2 3">
    <name type="scientific">Linnemannia hyalina</name>
    <dbReference type="NCBI Taxonomy" id="64524"/>
    <lineage>
        <taxon>Eukaryota</taxon>
        <taxon>Fungi</taxon>
        <taxon>Fungi incertae sedis</taxon>
        <taxon>Mucoromycota</taxon>
        <taxon>Mortierellomycotina</taxon>
        <taxon>Mortierellomycetes</taxon>
        <taxon>Mortierellales</taxon>
        <taxon>Mortierellaceae</taxon>
        <taxon>Linnemannia</taxon>
    </lineage>
</organism>
<feature type="compositionally biased region" description="Low complexity" evidence="1">
    <location>
        <begin position="35"/>
        <end position="47"/>
    </location>
</feature>
<evidence type="ECO:0000256" key="1">
    <source>
        <dbReference type="SAM" id="MobiDB-lite"/>
    </source>
</evidence>
<keyword evidence="3" id="KW-1185">Reference proteome</keyword>